<dbReference type="Pfam" id="PF21021">
    <property type="entry name" value="FAF1"/>
    <property type="match status" value="1"/>
</dbReference>
<dbReference type="InterPro" id="IPR006577">
    <property type="entry name" value="UAS"/>
</dbReference>
<dbReference type="Pfam" id="PF00789">
    <property type="entry name" value="UBX"/>
    <property type="match status" value="1"/>
</dbReference>
<dbReference type="Gene3D" id="1.10.8.10">
    <property type="entry name" value="DNA helicase RuvA subunit, C-terminal domain"/>
    <property type="match status" value="1"/>
</dbReference>
<dbReference type="Pfam" id="PF22566">
    <property type="entry name" value="UBA_8"/>
    <property type="match status" value="1"/>
</dbReference>
<dbReference type="InterPro" id="IPR001012">
    <property type="entry name" value="UBX_dom"/>
</dbReference>
<name>A0A9P0HQV9_NEZVI</name>
<dbReference type="SMART" id="SM00166">
    <property type="entry name" value="UBX"/>
    <property type="match status" value="1"/>
</dbReference>
<dbReference type="PANTHER" id="PTHR23322:SF1">
    <property type="entry name" value="FAS-ASSOCIATED FACTOR 2"/>
    <property type="match status" value="1"/>
</dbReference>
<reference evidence="6" key="1">
    <citation type="submission" date="2022-01" db="EMBL/GenBank/DDBJ databases">
        <authorList>
            <person name="King R."/>
        </authorList>
    </citation>
    <scope>NUCLEOTIDE SEQUENCE</scope>
</reference>
<dbReference type="PANTHER" id="PTHR23322">
    <property type="entry name" value="FAS-ASSOCIATED PROTEIN"/>
    <property type="match status" value="1"/>
</dbReference>
<dbReference type="InterPro" id="IPR049483">
    <property type="entry name" value="FAF1_2-like_UAS"/>
</dbReference>
<feature type="region of interest" description="Disordered" evidence="4">
    <location>
        <begin position="302"/>
        <end position="325"/>
    </location>
</feature>
<organism evidence="6 7">
    <name type="scientific">Nezara viridula</name>
    <name type="common">Southern green stink bug</name>
    <name type="synonym">Cimex viridulus</name>
    <dbReference type="NCBI Taxonomy" id="85310"/>
    <lineage>
        <taxon>Eukaryota</taxon>
        <taxon>Metazoa</taxon>
        <taxon>Ecdysozoa</taxon>
        <taxon>Arthropoda</taxon>
        <taxon>Hexapoda</taxon>
        <taxon>Insecta</taxon>
        <taxon>Pterygota</taxon>
        <taxon>Neoptera</taxon>
        <taxon>Paraneoptera</taxon>
        <taxon>Hemiptera</taxon>
        <taxon>Heteroptera</taxon>
        <taxon>Panheteroptera</taxon>
        <taxon>Pentatomomorpha</taxon>
        <taxon>Pentatomoidea</taxon>
        <taxon>Pentatomidae</taxon>
        <taxon>Pentatominae</taxon>
        <taxon>Nezara</taxon>
    </lineage>
</organism>
<evidence type="ECO:0000256" key="3">
    <source>
        <dbReference type="ARBA" id="ARBA00023054"/>
    </source>
</evidence>
<evidence type="ECO:0000256" key="4">
    <source>
        <dbReference type="SAM" id="MobiDB-lite"/>
    </source>
</evidence>
<evidence type="ECO:0000256" key="2">
    <source>
        <dbReference type="ARBA" id="ARBA00022490"/>
    </source>
</evidence>
<protein>
    <recommendedName>
        <fullName evidence="5">UBX domain-containing protein</fullName>
    </recommendedName>
</protein>
<dbReference type="InterPro" id="IPR054109">
    <property type="entry name" value="UBA_8"/>
</dbReference>
<dbReference type="GO" id="GO:0043130">
    <property type="term" value="F:ubiquitin binding"/>
    <property type="evidence" value="ECO:0007669"/>
    <property type="project" value="TreeGrafter"/>
</dbReference>
<dbReference type="InterPro" id="IPR036249">
    <property type="entry name" value="Thioredoxin-like_sf"/>
</dbReference>
<dbReference type="InterPro" id="IPR029071">
    <property type="entry name" value="Ubiquitin-like_domsf"/>
</dbReference>
<dbReference type="AlphaFoldDB" id="A0A9P0HQV9"/>
<accession>A0A9P0HQV9</accession>
<dbReference type="PROSITE" id="PS50033">
    <property type="entry name" value="UBX"/>
    <property type="match status" value="1"/>
</dbReference>
<dbReference type="SMART" id="SM00594">
    <property type="entry name" value="UAS"/>
    <property type="match status" value="1"/>
</dbReference>
<dbReference type="SUPFAM" id="SSF52833">
    <property type="entry name" value="Thioredoxin-like"/>
    <property type="match status" value="1"/>
</dbReference>
<dbReference type="SUPFAM" id="SSF54236">
    <property type="entry name" value="Ubiquitin-like"/>
    <property type="match status" value="1"/>
</dbReference>
<keyword evidence="2" id="KW-0963">Cytoplasm</keyword>
<sequence>MDDLNLSQDQTEKILQFQDLTGIENLAVCRDALQRHGWDLEVAVQDQLNISEGRPSLYASEHTAPTVVNDGIVQHVFYSPPSGSYRWGGPFGYFVTFVFQFCYNTLTSILKFAFSLFWKDTRRAVTDPVGDVLKFIDHFNEAYGRNHPVFYQGSYSQALNDAKQELKFLLIYLHQENNQDCTSFCRETLANAEVINYINNNVLMWACTMNSGEGYAVSQTLRAGGFPFLAMIVLKESRMTLVGRLEGPTNCIELMSRLGAIVSSNVSYLDTARSERIARSLTQTIRREQDVAYMESLRADQEKERRKCEEEERKRRLEEEERNRQLKEQLRKEAIRKAKVEMASEVPSEPEAVHPEAVCVVFKMPSGERLERRFLRSHTLKDIYNYVFCHPTSPDCFEIATNFPKRILQCETEADKTLLEAGLGKSEVLFVYDLEA</sequence>
<comment type="subcellular location">
    <subcellularLocation>
        <location evidence="1">Cytoplasm</location>
    </subcellularLocation>
</comment>
<keyword evidence="3" id="KW-0175">Coiled coil</keyword>
<dbReference type="EMBL" id="OV725082">
    <property type="protein sequence ID" value="CAH1406174.1"/>
    <property type="molecule type" value="Genomic_DNA"/>
</dbReference>
<dbReference type="CDD" id="cd16120">
    <property type="entry name" value="UBX_UBXN3B"/>
    <property type="match status" value="1"/>
</dbReference>
<feature type="domain" description="UBX" evidence="5">
    <location>
        <begin position="353"/>
        <end position="431"/>
    </location>
</feature>
<evidence type="ECO:0000256" key="1">
    <source>
        <dbReference type="ARBA" id="ARBA00004496"/>
    </source>
</evidence>
<dbReference type="OrthoDB" id="1026733at2759"/>
<gene>
    <name evidence="6" type="ORF">NEZAVI_LOCUS14174</name>
</gene>
<dbReference type="CDD" id="cd14414">
    <property type="entry name" value="UBA_FAF2"/>
    <property type="match status" value="1"/>
</dbReference>
<dbReference type="Proteomes" id="UP001152798">
    <property type="component" value="Chromosome 6"/>
</dbReference>
<dbReference type="GO" id="GO:0036503">
    <property type="term" value="P:ERAD pathway"/>
    <property type="evidence" value="ECO:0007669"/>
    <property type="project" value="TreeGrafter"/>
</dbReference>
<dbReference type="GO" id="GO:0005783">
    <property type="term" value="C:endoplasmic reticulum"/>
    <property type="evidence" value="ECO:0007669"/>
    <property type="project" value="TreeGrafter"/>
</dbReference>
<evidence type="ECO:0000313" key="6">
    <source>
        <dbReference type="EMBL" id="CAH1406174.1"/>
    </source>
</evidence>
<dbReference type="Gene3D" id="3.40.30.10">
    <property type="entry name" value="Glutaredoxin"/>
    <property type="match status" value="1"/>
</dbReference>
<proteinExistence type="predicted"/>
<dbReference type="Gene3D" id="3.10.20.90">
    <property type="entry name" value="Phosphatidylinositol 3-kinase Catalytic Subunit, Chain A, domain 1"/>
    <property type="match status" value="1"/>
</dbReference>
<dbReference type="InterPro" id="IPR050730">
    <property type="entry name" value="UBX_domain-protein"/>
</dbReference>
<keyword evidence="7" id="KW-1185">Reference proteome</keyword>
<evidence type="ECO:0000313" key="7">
    <source>
        <dbReference type="Proteomes" id="UP001152798"/>
    </source>
</evidence>
<evidence type="ECO:0000259" key="5">
    <source>
        <dbReference type="PROSITE" id="PS50033"/>
    </source>
</evidence>